<evidence type="ECO:0000256" key="1">
    <source>
        <dbReference type="ARBA" id="ARBA00009995"/>
    </source>
</evidence>
<evidence type="ECO:0000313" key="4">
    <source>
        <dbReference type="EMBL" id="GMN58339.1"/>
    </source>
</evidence>
<accession>A0AA88IYI1</accession>
<keyword evidence="2" id="KW-0328">Glycosyltransferase</keyword>
<keyword evidence="3" id="KW-0808">Transferase</keyword>
<comment type="caution">
    <text evidence="4">The sequence shown here is derived from an EMBL/GenBank/DDBJ whole genome shotgun (WGS) entry which is preliminary data.</text>
</comment>
<dbReference type="EMBL" id="BTGU01000077">
    <property type="protein sequence ID" value="GMN58339.1"/>
    <property type="molecule type" value="Genomic_DNA"/>
</dbReference>
<dbReference type="SUPFAM" id="SSF53756">
    <property type="entry name" value="UDP-Glycosyltransferase/glycogen phosphorylase"/>
    <property type="match status" value="1"/>
</dbReference>
<dbReference type="PANTHER" id="PTHR48047">
    <property type="entry name" value="GLYCOSYLTRANSFERASE"/>
    <property type="match status" value="1"/>
</dbReference>
<keyword evidence="5" id="KW-1185">Reference proteome</keyword>
<dbReference type="AlphaFoldDB" id="A0AA88IYI1"/>
<comment type="similarity">
    <text evidence="1">Belongs to the UDP-glycosyltransferase family.</text>
</comment>
<dbReference type="GO" id="GO:0035251">
    <property type="term" value="F:UDP-glucosyltransferase activity"/>
    <property type="evidence" value="ECO:0007669"/>
    <property type="project" value="TreeGrafter"/>
</dbReference>
<gene>
    <name evidence="4" type="ORF">TIFTF001_027429</name>
</gene>
<name>A0AA88IYI1_FICCA</name>
<dbReference type="Gene3D" id="3.40.50.2000">
    <property type="entry name" value="Glycogen Phosphorylase B"/>
    <property type="match status" value="2"/>
</dbReference>
<dbReference type="Pfam" id="PF00201">
    <property type="entry name" value="UDPGT"/>
    <property type="match status" value="1"/>
</dbReference>
<evidence type="ECO:0000256" key="3">
    <source>
        <dbReference type="ARBA" id="ARBA00022679"/>
    </source>
</evidence>
<reference evidence="4" key="1">
    <citation type="submission" date="2023-07" db="EMBL/GenBank/DDBJ databases">
        <title>draft genome sequence of fig (Ficus carica).</title>
        <authorList>
            <person name="Takahashi T."/>
            <person name="Nishimura K."/>
        </authorList>
    </citation>
    <scope>NUCLEOTIDE SEQUENCE</scope>
</reference>
<proteinExistence type="inferred from homology"/>
<dbReference type="InterPro" id="IPR002213">
    <property type="entry name" value="UDP_glucos_trans"/>
</dbReference>
<evidence type="ECO:0000313" key="5">
    <source>
        <dbReference type="Proteomes" id="UP001187192"/>
    </source>
</evidence>
<protein>
    <submittedName>
        <fullName evidence="4">Uncharacterized protein</fullName>
    </submittedName>
</protein>
<evidence type="ECO:0000256" key="2">
    <source>
        <dbReference type="ARBA" id="ARBA00022676"/>
    </source>
</evidence>
<dbReference type="Proteomes" id="UP001187192">
    <property type="component" value="Unassembled WGS sequence"/>
</dbReference>
<organism evidence="4 5">
    <name type="scientific">Ficus carica</name>
    <name type="common">Common fig</name>
    <dbReference type="NCBI Taxonomy" id="3494"/>
    <lineage>
        <taxon>Eukaryota</taxon>
        <taxon>Viridiplantae</taxon>
        <taxon>Streptophyta</taxon>
        <taxon>Embryophyta</taxon>
        <taxon>Tracheophyta</taxon>
        <taxon>Spermatophyta</taxon>
        <taxon>Magnoliopsida</taxon>
        <taxon>eudicotyledons</taxon>
        <taxon>Gunneridae</taxon>
        <taxon>Pentapetalae</taxon>
        <taxon>rosids</taxon>
        <taxon>fabids</taxon>
        <taxon>Rosales</taxon>
        <taxon>Moraceae</taxon>
        <taxon>Ficeae</taxon>
        <taxon>Ficus</taxon>
    </lineage>
</organism>
<sequence length="354" mass="38391">MKLTKSLAESPCHVAVFPFPYTSHPLSLLNLVRKLALASPTVRFSFLNTSNSNNSRFLSPIFQANLPDNITAYDHVEDGVPAGHVISGNSAKAMEFFLEASPENFKNVIDIVVAKTGTKITCLLVDALLSTCFADFLALRRLSFTPTSFANAALIAVLQLLIIKMKSLVLFLPDRKSPATSGCGGSKLFQRVESTGPPRRFRIQVPKSSQCRVSNGFLAATALTALKSDPTGCLTWSDGQNPSSMAYIAFGTQVTESVANGLPMICRPLFADNFMNAKMIENVWKIRVKVEGGVMTNSGLVKALEMVFSDDQNHGNKVKERAFKLKEIVTEAAGPNGNATPDFKTLVSLVSMTF</sequence>